<protein>
    <submittedName>
        <fullName evidence="1">Uncharacterized protein</fullName>
    </submittedName>
</protein>
<dbReference type="RefSeq" id="WP_194368316.1">
    <property type="nucleotide sequence ID" value="NZ_CP054492.1"/>
</dbReference>
<keyword evidence="2" id="KW-1185">Reference proteome</keyword>
<dbReference type="EMBL" id="CP054492">
    <property type="protein sequence ID" value="QOY51202.1"/>
    <property type="molecule type" value="Genomic_DNA"/>
</dbReference>
<accession>A0A7S7LTU4</accession>
<organism evidence="1 2">
    <name type="scientific">Candidatus Sulfurimonas baltica</name>
    <dbReference type="NCBI Taxonomy" id="2740404"/>
    <lineage>
        <taxon>Bacteria</taxon>
        <taxon>Pseudomonadati</taxon>
        <taxon>Campylobacterota</taxon>
        <taxon>Epsilonproteobacteria</taxon>
        <taxon>Campylobacterales</taxon>
        <taxon>Sulfurimonadaceae</taxon>
        <taxon>Sulfurimonas</taxon>
    </lineage>
</organism>
<proteinExistence type="predicted"/>
<evidence type="ECO:0000313" key="1">
    <source>
        <dbReference type="EMBL" id="QOY51202.1"/>
    </source>
</evidence>
<dbReference type="KEGG" id="sbal:HUE88_08665"/>
<dbReference type="AlphaFoldDB" id="A0A7S7LTU4"/>
<gene>
    <name evidence="1" type="ORF">HUE88_08665</name>
</gene>
<evidence type="ECO:0000313" key="2">
    <source>
        <dbReference type="Proteomes" id="UP000593994"/>
    </source>
</evidence>
<name>A0A7S7LTU4_9BACT</name>
<dbReference type="Proteomes" id="UP000593994">
    <property type="component" value="Chromosome"/>
</dbReference>
<reference evidence="1 2" key="1">
    <citation type="submission" date="2020-05" db="EMBL/GenBank/DDBJ databases">
        <title>Sulfurimonas marisnigri, sp. nov., and Sulfurimonas baltica, sp. nov., manganese oxide reducing chemolithoautotrophs of the class Epsilonproteobacteria isolated from the pelagic redoxclines of the Black and Baltic Seas and emended description of the genus Sulfurimonas.</title>
        <authorList>
            <person name="Henkel J.V."/>
            <person name="Laudan C."/>
            <person name="Werner J."/>
            <person name="Neu T."/>
            <person name="Plewe S."/>
            <person name="Sproer C."/>
            <person name="Bunk B."/>
            <person name="Schulz-Vogt H.N."/>
        </authorList>
    </citation>
    <scope>NUCLEOTIDE SEQUENCE [LARGE SCALE GENOMIC DNA]</scope>
    <source>
        <strain evidence="1 2">GD2</strain>
    </source>
</reference>
<sequence length="80" mass="9595">MQTMAIQIQDDYVNDFINYVNNHSDGITITKDKNLEYDPYFYERQKQLQLDLEEVESEKAEMISHNDLWNNINNHLKSVK</sequence>